<dbReference type="AlphaFoldDB" id="A0A537LHC3"/>
<gene>
    <name evidence="2" type="ORF">E6H02_11460</name>
</gene>
<feature type="chain" id="PRO_5021998259" evidence="1">
    <location>
        <begin position="24"/>
        <end position="168"/>
    </location>
</feature>
<evidence type="ECO:0000313" key="2">
    <source>
        <dbReference type="EMBL" id="TMJ07429.1"/>
    </source>
</evidence>
<dbReference type="EMBL" id="VBAM01000483">
    <property type="protein sequence ID" value="TMJ07429.1"/>
    <property type="molecule type" value="Genomic_DNA"/>
</dbReference>
<reference evidence="2 3" key="1">
    <citation type="journal article" date="2019" name="Nat. Microbiol.">
        <title>Mediterranean grassland soil C-N compound turnover is dependent on rainfall and depth, and is mediated by genomically divergent microorganisms.</title>
        <authorList>
            <person name="Diamond S."/>
            <person name="Andeer P.F."/>
            <person name="Li Z."/>
            <person name="Crits-Christoph A."/>
            <person name="Burstein D."/>
            <person name="Anantharaman K."/>
            <person name="Lane K.R."/>
            <person name="Thomas B.C."/>
            <person name="Pan C."/>
            <person name="Northen T.R."/>
            <person name="Banfield J.F."/>
        </authorList>
    </citation>
    <scope>NUCLEOTIDE SEQUENCE [LARGE SCALE GENOMIC DNA]</scope>
    <source>
        <strain evidence="2">NP_5</strain>
    </source>
</reference>
<organism evidence="2 3">
    <name type="scientific">Candidatus Segetimicrobium genomatis</name>
    <dbReference type="NCBI Taxonomy" id="2569760"/>
    <lineage>
        <taxon>Bacteria</taxon>
        <taxon>Bacillati</taxon>
        <taxon>Candidatus Sysuimicrobiota</taxon>
        <taxon>Candidatus Sysuimicrobiia</taxon>
        <taxon>Candidatus Sysuimicrobiales</taxon>
        <taxon>Candidatus Segetimicrobiaceae</taxon>
        <taxon>Candidatus Segetimicrobium</taxon>
    </lineage>
</organism>
<dbReference type="Proteomes" id="UP000320393">
    <property type="component" value="Unassembled WGS sequence"/>
</dbReference>
<accession>A0A537LHC3</accession>
<feature type="signal peptide" evidence="1">
    <location>
        <begin position="1"/>
        <end position="23"/>
    </location>
</feature>
<evidence type="ECO:0000256" key="1">
    <source>
        <dbReference type="SAM" id="SignalP"/>
    </source>
</evidence>
<protein>
    <submittedName>
        <fullName evidence="2">Uncharacterized protein</fullName>
    </submittedName>
</protein>
<comment type="caution">
    <text evidence="2">The sequence shown here is derived from an EMBL/GenBank/DDBJ whole genome shotgun (WGS) entry which is preliminary data.</text>
</comment>
<name>A0A537LHC3_9BACT</name>
<feature type="non-terminal residue" evidence="2">
    <location>
        <position position="168"/>
    </location>
</feature>
<keyword evidence="1" id="KW-0732">Signal</keyword>
<sequence>MRLIVALLLTVSAALPAPGAAPALSPIVISVPEEYHTGGAYTAIQAAPDGRVYLGTTFYDGFARFLSLPPGGREFQLIADMASATGERTPGPYAQAKIHTKPAVAPDGKVYFGTKSGKPADDERWQANYPGGHLLVYDPQTGRVTDLGIPRPRQSIIAVGVDPQRNLV</sequence>
<dbReference type="SUPFAM" id="SSF63829">
    <property type="entry name" value="Calcium-dependent phosphotriesterase"/>
    <property type="match status" value="1"/>
</dbReference>
<proteinExistence type="predicted"/>
<evidence type="ECO:0000313" key="3">
    <source>
        <dbReference type="Proteomes" id="UP000320393"/>
    </source>
</evidence>